<organism evidence="1 2">
    <name type="scientific">Xenorhabdus japonica</name>
    <dbReference type="NCBI Taxonomy" id="53341"/>
    <lineage>
        <taxon>Bacteria</taxon>
        <taxon>Pseudomonadati</taxon>
        <taxon>Pseudomonadota</taxon>
        <taxon>Gammaproteobacteria</taxon>
        <taxon>Enterobacterales</taxon>
        <taxon>Morganellaceae</taxon>
        <taxon>Xenorhabdus</taxon>
    </lineage>
</organism>
<dbReference type="OrthoDB" id="6891610at2"/>
<evidence type="ECO:0000313" key="2">
    <source>
        <dbReference type="Proteomes" id="UP000199011"/>
    </source>
</evidence>
<proteinExistence type="predicted"/>
<reference evidence="2" key="1">
    <citation type="submission" date="2016-10" db="EMBL/GenBank/DDBJ databases">
        <authorList>
            <person name="Varghese N."/>
            <person name="Submissions S."/>
        </authorList>
    </citation>
    <scope>NUCLEOTIDE SEQUENCE [LARGE SCALE GENOMIC DNA]</scope>
    <source>
        <strain evidence="2">DSM 16522</strain>
    </source>
</reference>
<dbReference type="RefSeq" id="WP_092516952.1">
    <property type="nucleotide sequence ID" value="NZ_CAWRAH010000084.1"/>
</dbReference>
<dbReference type="STRING" id="53341.SAMN05421579_101170"/>
<name>A0A1I4YCL6_9GAMM</name>
<dbReference type="AlphaFoldDB" id="A0A1I4YCL6"/>
<gene>
    <name evidence="1" type="ORF">SAMN05421579_101170</name>
</gene>
<evidence type="ECO:0000313" key="1">
    <source>
        <dbReference type="EMBL" id="SFN35787.1"/>
    </source>
</evidence>
<protein>
    <submittedName>
        <fullName evidence="1">Uncharacterized protein</fullName>
    </submittedName>
</protein>
<dbReference type="Proteomes" id="UP000199011">
    <property type="component" value="Unassembled WGS sequence"/>
</dbReference>
<dbReference type="EMBL" id="FOVO01000001">
    <property type="protein sequence ID" value="SFN35787.1"/>
    <property type="molecule type" value="Genomic_DNA"/>
</dbReference>
<accession>A0A1I4YCL6</accession>
<keyword evidence="2" id="KW-1185">Reference proteome</keyword>
<sequence length="323" mass="35336">MMSVYLSTFDAYFVAGATTSTNRLYANGNQQVKVAINIRKQVDGVDTPLTSAEKDSVTITARSSNPSASIYSGWSCDKSKNQYDEGVRGENSRSMNGVAVLMDTEDQDGQVKAGVETVYRYLRTSANPNETMEFMAVITINGEKFTTNMDPHVQTLTVTPRTPYKIRSYELVLKREDAYTDEYSKGNYVDVDVYYWTLPSSLAIKNQQINGNANVSGGALASITGAKVSPIRTGIVLHTSTQNFTVNNSMATSNLPGGSNKVRLISGDSFIRASRGACDNYYYDSTSKYNSGCVVTIIDNFGCVSKFSVRASDDLNILDIYDA</sequence>